<dbReference type="EMBL" id="CAJNNW010005979">
    <property type="protein sequence ID" value="CAE8647927.1"/>
    <property type="molecule type" value="Genomic_DNA"/>
</dbReference>
<evidence type="ECO:0000313" key="2">
    <source>
        <dbReference type="EMBL" id="CAE8647927.1"/>
    </source>
</evidence>
<proteinExistence type="predicted"/>
<feature type="compositionally biased region" description="Low complexity" evidence="1">
    <location>
        <begin position="37"/>
        <end position="48"/>
    </location>
</feature>
<reference evidence="2" key="1">
    <citation type="submission" date="2021-02" db="EMBL/GenBank/DDBJ databases">
        <authorList>
            <person name="Dougan E. K."/>
            <person name="Rhodes N."/>
            <person name="Thang M."/>
            <person name="Chan C."/>
        </authorList>
    </citation>
    <scope>NUCLEOTIDE SEQUENCE</scope>
</reference>
<name>A0A813IAZ4_POLGL</name>
<accession>A0A813IAZ4</accession>
<sequence length="175" mass="18377">AVLGEHYALLCLQTKAKSFLAQATLLELRRRRPPSAFSVAGSSAGSWSRPQSALPNRAGFRPSSAFSGGSGAASSLLPRRRRPVSASSPEPDVDEEVIVGTPRSLGSSAISWPSVPGGGSRPGIASILGALASPVVTARPRWSGYIRPSNVPPLALEKVEFGEPYFLGQELLDEQ</sequence>
<evidence type="ECO:0000313" key="3">
    <source>
        <dbReference type="Proteomes" id="UP000626109"/>
    </source>
</evidence>
<feature type="non-terminal residue" evidence="2">
    <location>
        <position position="1"/>
    </location>
</feature>
<organism evidence="2 3">
    <name type="scientific">Polarella glacialis</name>
    <name type="common">Dinoflagellate</name>
    <dbReference type="NCBI Taxonomy" id="89957"/>
    <lineage>
        <taxon>Eukaryota</taxon>
        <taxon>Sar</taxon>
        <taxon>Alveolata</taxon>
        <taxon>Dinophyceae</taxon>
        <taxon>Suessiales</taxon>
        <taxon>Suessiaceae</taxon>
        <taxon>Polarella</taxon>
    </lineage>
</organism>
<gene>
    <name evidence="2" type="ORF">PGLA2088_LOCUS6109</name>
</gene>
<feature type="non-terminal residue" evidence="2">
    <location>
        <position position="175"/>
    </location>
</feature>
<feature type="region of interest" description="Disordered" evidence="1">
    <location>
        <begin position="37"/>
        <end position="97"/>
    </location>
</feature>
<feature type="compositionally biased region" description="Low complexity" evidence="1">
    <location>
        <begin position="58"/>
        <end position="77"/>
    </location>
</feature>
<dbReference type="AlphaFoldDB" id="A0A813IAZ4"/>
<protein>
    <submittedName>
        <fullName evidence="2">Uncharacterized protein</fullName>
    </submittedName>
</protein>
<comment type="caution">
    <text evidence="2">The sequence shown here is derived from an EMBL/GenBank/DDBJ whole genome shotgun (WGS) entry which is preliminary data.</text>
</comment>
<evidence type="ECO:0000256" key="1">
    <source>
        <dbReference type="SAM" id="MobiDB-lite"/>
    </source>
</evidence>
<dbReference type="Proteomes" id="UP000626109">
    <property type="component" value="Unassembled WGS sequence"/>
</dbReference>